<sequence length="80" mass="8818">MSDRRKEPRIWADNHALIVAPTCLGIPCRVNDRSEGGAMLLVGNQFGIPDRFRLQIESTGESLPARVAWRGARALGVAFE</sequence>
<accession>A0ABQ4TA86</accession>
<proteinExistence type="predicted"/>
<organism evidence="2 3">
    <name type="scientific">Methylobacterium organophilum</name>
    <dbReference type="NCBI Taxonomy" id="410"/>
    <lineage>
        <taxon>Bacteria</taxon>
        <taxon>Pseudomonadati</taxon>
        <taxon>Pseudomonadota</taxon>
        <taxon>Alphaproteobacteria</taxon>
        <taxon>Hyphomicrobiales</taxon>
        <taxon>Methylobacteriaceae</taxon>
        <taxon>Methylobacterium</taxon>
    </lineage>
</organism>
<dbReference type="InterPro" id="IPR009875">
    <property type="entry name" value="PilZ_domain"/>
</dbReference>
<feature type="domain" description="PilZ" evidence="1">
    <location>
        <begin position="3"/>
        <end position="79"/>
    </location>
</feature>
<keyword evidence="3" id="KW-1185">Reference proteome</keyword>
<gene>
    <name evidence="2" type="ORF">LKMONMHP_3447</name>
</gene>
<dbReference type="SUPFAM" id="SSF141371">
    <property type="entry name" value="PilZ domain-like"/>
    <property type="match status" value="1"/>
</dbReference>
<dbReference type="EMBL" id="BPQV01000010">
    <property type="protein sequence ID" value="GJE28575.1"/>
    <property type="molecule type" value="Genomic_DNA"/>
</dbReference>
<protein>
    <recommendedName>
        <fullName evidence="1">PilZ domain-containing protein</fullName>
    </recommendedName>
</protein>
<comment type="caution">
    <text evidence="2">The sequence shown here is derived from an EMBL/GenBank/DDBJ whole genome shotgun (WGS) entry which is preliminary data.</text>
</comment>
<name>A0ABQ4TA86_METOR</name>
<evidence type="ECO:0000313" key="3">
    <source>
        <dbReference type="Proteomes" id="UP001055156"/>
    </source>
</evidence>
<dbReference type="Proteomes" id="UP001055156">
    <property type="component" value="Unassembled WGS sequence"/>
</dbReference>
<dbReference type="Gene3D" id="2.40.10.220">
    <property type="entry name" value="predicted glycosyltransferase like domains"/>
    <property type="match status" value="1"/>
</dbReference>
<reference evidence="2" key="2">
    <citation type="submission" date="2021-08" db="EMBL/GenBank/DDBJ databases">
        <authorList>
            <person name="Tani A."/>
            <person name="Ola A."/>
            <person name="Ogura Y."/>
            <person name="Katsura K."/>
            <person name="Hayashi T."/>
        </authorList>
    </citation>
    <scope>NUCLEOTIDE SEQUENCE</scope>
    <source>
        <strain evidence="2">NBRC 15689</strain>
    </source>
</reference>
<reference evidence="2" key="1">
    <citation type="journal article" date="2021" name="Front. Microbiol.">
        <title>Comprehensive Comparative Genomics and Phenotyping of Methylobacterium Species.</title>
        <authorList>
            <person name="Alessa O."/>
            <person name="Ogura Y."/>
            <person name="Fujitani Y."/>
            <person name="Takami H."/>
            <person name="Hayashi T."/>
            <person name="Sahin N."/>
            <person name="Tani A."/>
        </authorList>
    </citation>
    <scope>NUCLEOTIDE SEQUENCE</scope>
    <source>
        <strain evidence="2">NBRC 15689</strain>
    </source>
</reference>
<dbReference type="RefSeq" id="WP_238312515.1">
    <property type="nucleotide sequence ID" value="NZ_BPQV01000010.1"/>
</dbReference>
<dbReference type="Pfam" id="PF07238">
    <property type="entry name" value="PilZ"/>
    <property type="match status" value="1"/>
</dbReference>
<evidence type="ECO:0000259" key="1">
    <source>
        <dbReference type="Pfam" id="PF07238"/>
    </source>
</evidence>
<evidence type="ECO:0000313" key="2">
    <source>
        <dbReference type="EMBL" id="GJE28575.1"/>
    </source>
</evidence>